<dbReference type="GO" id="GO:0003677">
    <property type="term" value="F:DNA binding"/>
    <property type="evidence" value="ECO:0007669"/>
    <property type="project" value="UniProtKB-UniRule"/>
</dbReference>
<dbReference type="EMBL" id="CP012275">
    <property type="protein sequence ID" value="AMV63344.1"/>
    <property type="molecule type" value="Genomic_DNA"/>
</dbReference>
<dbReference type="EMBL" id="CP012288">
    <property type="protein sequence ID" value="AMV66755.1"/>
    <property type="molecule type" value="Genomic_DNA"/>
</dbReference>
<feature type="DNA-binding region" description="H-T-H motif" evidence="2">
    <location>
        <begin position="42"/>
        <end position="61"/>
    </location>
</feature>
<dbReference type="Proteomes" id="UP000076244">
    <property type="component" value="Chromosome"/>
</dbReference>
<evidence type="ECO:0000313" key="4">
    <source>
        <dbReference type="EMBL" id="AMV63344.1"/>
    </source>
</evidence>
<dbReference type="AlphaFoldDB" id="A0AAC9B2T8"/>
<sequence length="211" mass="23909">MTNSELKLFENAHAFDSMTDKQIKILAAAVDVFAEKGYANTSTKEIAKKAGVAEGNIFNKFTNKRGLLHAIVTPVMHSFFPASLDTFVKTQLTKTYPSLEAFITALVQDRFAFLKKNSKVIKILVSEMLYDQKVRAQLTTEFTGTYWHEINKQLDFLKSKHLIVDWSNIEILKTMWSITGGTILGYLYFDQPLSKTSTKHAITALVKALRY</sequence>
<keyword evidence="1 2" id="KW-0238">DNA-binding</keyword>
<evidence type="ECO:0000259" key="3">
    <source>
        <dbReference type="PROSITE" id="PS50977"/>
    </source>
</evidence>
<dbReference type="PANTHER" id="PTHR30055:SF222">
    <property type="entry name" value="REGULATORY PROTEIN"/>
    <property type="match status" value="1"/>
</dbReference>
<protein>
    <submittedName>
        <fullName evidence="4">Transcriptional regulator, TetR family</fullName>
    </submittedName>
</protein>
<proteinExistence type="predicted"/>
<feature type="domain" description="HTH tetR-type" evidence="3">
    <location>
        <begin position="19"/>
        <end position="79"/>
    </location>
</feature>
<reference evidence="6 7" key="1">
    <citation type="journal article" date="2016" name="PLoS ONE">
        <title>The Identification of Novel Diagnostic Marker Genes for the Detection of Beer Spoiling Pediococcus damnosus Strains Using the BlAst Diagnostic Gene findEr.</title>
        <authorList>
            <person name="Behr J."/>
            <person name="Geissler A.J."/>
            <person name="Schmid J."/>
            <person name="Zehe A."/>
            <person name="Vogel R.F."/>
        </authorList>
    </citation>
    <scope>NUCLEOTIDE SEQUENCE [LARGE SCALE GENOMIC DNA]</scope>
    <source>
        <strain evidence="4 7">TMW 2.1533</strain>
        <strain evidence="5 6">TMW 2.1535</strain>
    </source>
</reference>
<dbReference type="InterPro" id="IPR009057">
    <property type="entry name" value="Homeodomain-like_sf"/>
</dbReference>
<dbReference type="Pfam" id="PF00440">
    <property type="entry name" value="TetR_N"/>
    <property type="match status" value="1"/>
</dbReference>
<dbReference type="InterPro" id="IPR001647">
    <property type="entry name" value="HTH_TetR"/>
</dbReference>
<dbReference type="GO" id="GO:0006355">
    <property type="term" value="P:regulation of DNA-templated transcription"/>
    <property type="evidence" value="ECO:0007669"/>
    <property type="project" value="UniProtKB-ARBA"/>
</dbReference>
<organism evidence="4 7">
    <name type="scientific">Pediococcus damnosus</name>
    <dbReference type="NCBI Taxonomy" id="51663"/>
    <lineage>
        <taxon>Bacteria</taxon>
        <taxon>Bacillati</taxon>
        <taxon>Bacillota</taxon>
        <taxon>Bacilli</taxon>
        <taxon>Lactobacillales</taxon>
        <taxon>Lactobacillaceae</taxon>
        <taxon>Pediococcus</taxon>
    </lineage>
</organism>
<dbReference type="Gene3D" id="1.10.357.10">
    <property type="entry name" value="Tetracycline Repressor, domain 2"/>
    <property type="match status" value="1"/>
</dbReference>
<dbReference type="SUPFAM" id="SSF46689">
    <property type="entry name" value="Homeodomain-like"/>
    <property type="match status" value="1"/>
</dbReference>
<evidence type="ECO:0000256" key="1">
    <source>
        <dbReference type="ARBA" id="ARBA00023125"/>
    </source>
</evidence>
<evidence type="ECO:0000313" key="5">
    <source>
        <dbReference type="EMBL" id="AMV66755.1"/>
    </source>
</evidence>
<dbReference type="Proteomes" id="UP000076405">
    <property type="component" value="Chromosome"/>
</dbReference>
<dbReference type="RefSeq" id="WP_226996030.1">
    <property type="nucleotide sequence ID" value="NZ_BAAAXI010000164.1"/>
</dbReference>
<dbReference type="InterPro" id="IPR050109">
    <property type="entry name" value="HTH-type_TetR-like_transc_reg"/>
</dbReference>
<name>A0AAC9B2T8_9LACO</name>
<gene>
    <name evidence="4" type="ORF">ADU70_1878</name>
    <name evidence="5" type="ORF">ADU72_0810</name>
</gene>
<dbReference type="KEGG" id="pdm:ADU72_0810"/>
<keyword evidence="6" id="KW-1185">Reference proteome</keyword>
<accession>A0AAC9B2T8</accession>
<dbReference type="GeneID" id="57276914"/>
<evidence type="ECO:0000313" key="6">
    <source>
        <dbReference type="Proteomes" id="UP000076244"/>
    </source>
</evidence>
<evidence type="ECO:0000256" key="2">
    <source>
        <dbReference type="PROSITE-ProRule" id="PRU00335"/>
    </source>
</evidence>
<evidence type="ECO:0000313" key="7">
    <source>
        <dbReference type="Proteomes" id="UP000076405"/>
    </source>
</evidence>
<dbReference type="PANTHER" id="PTHR30055">
    <property type="entry name" value="HTH-TYPE TRANSCRIPTIONAL REGULATOR RUTR"/>
    <property type="match status" value="1"/>
</dbReference>
<dbReference type="PRINTS" id="PR00455">
    <property type="entry name" value="HTHTETR"/>
</dbReference>
<dbReference type="PROSITE" id="PS50977">
    <property type="entry name" value="HTH_TETR_2"/>
    <property type="match status" value="1"/>
</dbReference>